<keyword evidence="1" id="KW-0472">Membrane</keyword>
<dbReference type="Proteomes" id="UP000675880">
    <property type="component" value="Unassembled WGS sequence"/>
</dbReference>
<comment type="caution">
    <text evidence="2">The sequence shown here is derived from an EMBL/GenBank/DDBJ whole genome shotgun (WGS) entry which is preliminary data.</text>
</comment>
<keyword evidence="3" id="KW-1185">Reference proteome</keyword>
<feature type="transmembrane region" description="Helical" evidence="1">
    <location>
        <begin position="36"/>
        <end position="54"/>
    </location>
</feature>
<evidence type="ECO:0000256" key="1">
    <source>
        <dbReference type="SAM" id="Phobius"/>
    </source>
</evidence>
<reference evidence="2 3" key="1">
    <citation type="submission" date="2021-02" db="EMBL/GenBank/DDBJ databases">
        <authorList>
            <person name="Han P."/>
        </authorList>
    </citation>
    <scope>NUCLEOTIDE SEQUENCE [LARGE SCALE GENOMIC DNA]</scope>
    <source>
        <strain evidence="2">Candidatus Nitrospira sp. ZN2</strain>
    </source>
</reference>
<organism evidence="2 3">
    <name type="scientific">Nitrospira defluvii</name>
    <dbReference type="NCBI Taxonomy" id="330214"/>
    <lineage>
        <taxon>Bacteria</taxon>
        <taxon>Pseudomonadati</taxon>
        <taxon>Nitrospirota</taxon>
        <taxon>Nitrospiria</taxon>
        <taxon>Nitrospirales</taxon>
        <taxon>Nitrospiraceae</taxon>
        <taxon>Nitrospira</taxon>
    </lineage>
</organism>
<proteinExistence type="predicted"/>
<dbReference type="RefSeq" id="WP_213041866.1">
    <property type="nucleotide sequence ID" value="NZ_CAJNBJ010000003.1"/>
</dbReference>
<gene>
    <name evidence="2" type="ORF">NSPZN2_110032</name>
</gene>
<keyword evidence="1" id="KW-1133">Transmembrane helix</keyword>
<name>A0ABM8R737_9BACT</name>
<feature type="transmembrane region" description="Helical" evidence="1">
    <location>
        <begin position="60"/>
        <end position="80"/>
    </location>
</feature>
<accession>A0ABM8R737</accession>
<protein>
    <submittedName>
        <fullName evidence="2">Uncharacterized protein</fullName>
    </submittedName>
</protein>
<feature type="transmembrane region" description="Helical" evidence="1">
    <location>
        <begin position="6"/>
        <end position="24"/>
    </location>
</feature>
<evidence type="ECO:0000313" key="3">
    <source>
        <dbReference type="Proteomes" id="UP000675880"/>
    </source>
</evidence>
<dbReference type="EMBL" id="CAJNBJ010000003">
    <property type="protein sequence ID" value="CAE6736577.1"/>
    <property type="molecule type" value="Genomic_DNA"/>
</dbReference>
<sequence length="138" mass="14696">MKEIRPVIVLLAGLTALESLLFLLQTSAELSTIREGVLVGFLFGVPTLLIGGLLAIRKHWIVMAAVMYSTIALALDLATIVQEVSQSAPRGIVLTLTIGSGLLNFLIMILGGRCALTFQPGEAPPPDPHPHLRFPSSS</sequence>
<evidence type="ECO:0000313" key="2">
    <source>
        <dbReference type="EMBL" id="CAE6736577.1"/>
    </source>
</evidence>
<feature type="transmembrane region" description="Helical" evidence="1">
    <location>
        <begin position="92"/>
        <end position="111"/>
    </location>
</feature>
<keyword evidence="1" id="KW-0812">Transmembrane</keyword>